<name>A0A9I9CD53_CUCME</name>
<organism evidence="1">
    <name type="scientific">Cucumis melo</name>
    <name type="common">Muskmelon</name>
    <dbReference type="NCBI Taxonomy" id="3656"/>
    <lineage>
        <taxon>Eukaryota</taxon>
        <taxon>Viridiplantae</taxon>
        <taxon>Streptophyta</taxon>
        <taxon>Embryophyta</taxon>
        <taxon>Tracheophyta</taxon>
        <taxon>Spermatophyta</taxon>
        <taxon>Magnoliopsida</taxon>
        <taxon>eudicotyledons</taxon>
        <taxon>Gunneridae</taxon>
        <taxon>Pentapetalae</taxon>
        <taxon>rosids</taxon>
        <taxon>fabids</taxon>
        <taxon>Cucurbitales</taxon>
        <taxon>Cucurbitaceae</taxon>
        <taxon>Benincaseae</taxon>
        <taxon>Cucumis</taxon>
    </lineage>
</organism>
<dbReference type="Gramene" id="MELO3C001803.2.1">
    <property type="protein sequence ID" value="MELO3C001803.2.1"/>
    <property type="gene ID" value="MELO3C001803.2"/>
</dbReference>
<protein>
    <submittedName>
        <fullName evidence="1">Uncharacterized protein</fullName>
    </submittedName>
</protein>
<proteinExistence type="predicted"/>
<dbReference type="EnsemblPlants" id="MELO3C001803.2.1">
    <property type="protein sequence ID" value="MELO3C001803.2.1"/>
    <property type="gene ID" value="MELO3C001803.2"/>
</dbReference>
<evidence type="ECO:0000313" key="1">
    <source>
        <dbReference type="EnsemblPlants" id="MELO3C001803.2.1"/>
    </source>
</evidence>
<reference evidence="1" key="1">
    <citation type="submission" date="2023-03" db="UniProtKB">
        <authorList>
            <consortium name="EnsemblPlants"/>
        </authorList>
    </citation>
    <scope>IDENTIFICATION</scope>
</reference>
<accession>A0A9I9CD53</accession>
<sequence>MDGGRGERPARLRTPTEMEIGQRTETEMMVMVARQRRGRKGWRKKRRWMGLGAVAR</sequence>
<dbReference type="AlphaFoldDB" id="A0A9I9CD53"/>